<dbReference type="Proteomes" id="UP000324748">
    <property type="component" value="Unassembled WGS sequence"/>
</dbReference>
<evidence type="ECO:0000256" key="16">
    <source>
        <dbReference type="ARBA" id="ARBA00047851"/>
    </source>
</evidence>
<dbReference type="FunFam" id="3.40.1190.20:FF:000015">
    <property type="entry name" value="Hydroxyethylthiazole kinase"/>
    <property type="match status" value="1"/>
</dbReference>
<comment type="catalytic activity">
    <reaction evidence="17">
        <text>2-[(2R,5Z)-2-carboxy-4-methylthiazol-5(2H)-ylidene]ethyl phosphate + 4-amino-2-methyl-5-(diphosphooxymethyl)pyrimidine + 2 H(+) = thiamine phosphate + CO2 + diphosphate</text>
        <dbReference type="Rhea" id="RHEA:47844"/>
        <dbReference type="ChEBI" id="CHEBI:15378"/>
        <dbReference type="ChEBI" id="CHEBI:16526"/>
        <dbReference type="ChEBI" id="CHEBI:33019"/>
        <dbReference type="ChEBI" id="CHEBI:37575"/>
        <dbReference type="ChEBI" id="CHEBI:57841"/>
        <dbReference type="ChEBI" id="CHEBI:62899"/>
        <dbReference type="EC" id="2.5.1.3"/>
    </reaction>
</comment>
<comment type="pathway">
    <text evidence="4">Cofactor biosynthesis; thiamine diphosphate biosynthesis; 4-methyl-5-(2-phosphoethyl)-thiazole from 5-(2-hydroxyethyl)-4-methylthiazole: step 1/1.</text>
</comment>
<comment type="similarity">
    <text evidence="19">In the C-terminal section; belongs to the Thz kinase family.</text>
</comment>
<dbReference type="EMBL" id="VSWC01000105">
    <property type="protein sequence ID" value="KAA1086843.1"/>
    <property type="molecule type" value="Genomic_DNA"/>
</dbReference>
<gene>
    <name evidence="25" type="ORF">PGT21_013205</name>
</gene>
<comment type="similarity">
    <text evidence="21">Belongs to the Thz kinase family.</text>
</comment>
<evidence type="ECO:0000259" key="24">
    <source>
        <dbReference type="Pfam" id="PF02581"/>
    </source>
</evidence>
<dbReference type="NCBIfam" id="TIGR00693">
    <property type="entry name" value="thiE"/>
    <property type="match status" value="1"/>
</dbReference>
<comment type="caution">
    <text evidence="25">The sequence shown here is derived from an EMBL/GenBank/DDBJ whole genome shotgun (WGS) entry which is preliminary data.</text>
</comment>
<keyword evidence="12" id="KW-0067">ATP-binding</keyword>
<evidence type="ECO:0000256" key="14">
    <source>
        <dbReference type="ARBA" id="ARBA00022977"/>
    </source>
</evidence>
<evidence type="ECO:0000256" key="2">
    <source>
        <dbReference type="ARBA" id="ARBA00001946"/>
    </source>
</evidence>
<dbReference type="GO" id="GO:0000287">
    <property type="term" value="F:magnesium ion binding"/>
    <property type="evidence" value="ECO:0007669"/>
    <property type="project" value="InterPro"/>
</dbReference>
<dbReference type="GO" id="GO:0036172">
    <property type="term" value="P:thiamine salvage"/>
    <property type="evidence" value="ECO:0007669"/>
    <property type="project" value="UniProtKB-ARBA"/>
</dbReference>
<dbReference type="EC" id="2.5.1.3" evidence="7"/>
<keyword evidence="9" id="KW-0479">Metal-binding</keyword>
<dbReference type="InterPro" id="IPR029056">
    <property type="entry name" value="Ribokinase-like"/>
</dbReference>
<evidence type="ECO:0000256" key="12">
    <source>
        <dbReference type="ARBA" id="ARBA00022840"/>
    </source>
</evidence>
<dbReference type="AlphaFoldDB" id="A0A5B0NDK7"/>
<evidence type="ECO:0000256" key="4">
    <source>
        <dbReference type="ARBA" id="ARBA00004868"/>
    </source>
</evidence>
<evidence type="ECO:0000313" key="26">
    <source>
        <dbReference type="Proteomes" id="UP000324748"/>
    </source>
</evidence>
<evidence type="ECO:0000256" key="19">
    <source>
        <dbReference type="ARBA" id="ARBA00061146"/>
    </source>
</evidence>
<keyword evidence="26" id="KW-1185">Reference proteome</keyword>
<comment type="catalytic activity">
    <reaction evidence="15">
        <text>4-methyl-5-(2-phosphooxyethyl)-thiazole + 4-amino-2-methyl-5-(diphosphooxymethyl)pyrimidine + H(+) = thiamine phosphate + diphosphate</text>
        <dbReference type="Rhea" id="RHEA:22328"/>
        <dbReference type="ChEBI" id="CHEBI:15378"/>
        <dbReference type="ChEBI" id="CHEBI:33019"/>
        <dbReference type="ChEBI" id="CHEBI:37575"/>
        <dbReference type="ChEBI" id="CHEBI:57841"/>
        <dbReference type="ChEBI" id="CHEBI:58296"/>
        <dbReference type="EC" id="2.5.1.3"/>
    </reaction>
</comment>
<dbReference type="HAMAP" id="MF_00228">
    <property type="entry name" value="Thz_kinase"/>
    <property type="match status" value="1"/>
</dbReference>
<accession>A0A5B0NDK7</accession>
<dbReference type="FunFam" id="3.20.20.70:FF:000104">
    <property type="entry name" value="Thiamine biosynthetic bifunctional enzyme"/>
    <property type="match status" value="1"/>
</dbReference>
<dbReference type="GO" id="GO:0009229">
    <property type="term" value="P:thiamine diphosphate biosynthetic process"/>
    <property type="evidence" value="ECO:0007669"/>
    <property type="project" value="UniProtKB-UniPathway"/>
</dbReference>
<dbReference type="GO" id="GO:0005737">
    <property type="term" value="C:cytoplasm"/>
    <property type="evidence" value="ECO:0007669"/>
    <property type="project" value="TreeGrafter"/>
</dbReference>
<sequence length="568" mass="61721">MIDYSLYLVTSSEDLPAGATVESTVREAVRAGVKIVQLREKNLSTKLFLERAKALREICQPPVKLIINDRIDIAHASNADGVHLGQDDMPLLDAQNIFRVQEIIGISVNTVEEAVAAVRTGASYLGVGTCWPTGTKSIPEHKIIGPRGIKTIRDELDRLGLSVPLVAIGGINATNLIRTLYGCTSNHLYTDRYAESPIGVAVVSAIMKSPDPYQSTQTLKNMIQEFKGWLRAPAEPFSNPQVKIQLKLAVAMMKFHSKTSTPLIHHITNTVVQNDCANLTLAYGCSPIMSSNLNEMEDLVNLTTGSLVLNLGTFDDNQVRAMKLAGRQANLTGKPVIFDPVGVGASRERKKKANEILNAVQMSVIKGNQAEIASLARFNSNGVSSCGVDSSGEVEEPALLVKHLARQELCVVVMTGKTDWVSDGTHVFRLNNGVSELSGITGSGCMTGTSIGCFASLAQQEVVKDTHSGLLRNLKNIHHDFGETLLASILGISTINVVAEMVHQVEHEKLEHGPMNLKIKIMDRISLSRQIEPFWQAIHADIKLSSDFFHDDVAHHDEASSNGATRTE</sequence>
<comment type="function">
    <text evidence="18">Thiazole kinase involved in thiamine salvage pathway.</text>
</comment>
<evidence type="ECO:0000256" key="10">
    <source>
        <dbReference type="ARBA" id="ARBA00022741"/>
    </source>
</evidence>
<evidence type="ECO:0000256" key="9">
    <source>
        <dbReference type="ARBA" id="ARBA00022723"/>
    </source>
</evidence>
<comment type="cofactor">
    <cofactor evidence="2">
        <name>Mg(2+)</name>
        <dbReference type="ChEBI" id="CHEBI:18420"/>
    </cofactor>
</comment>
<dbReference type="InterPro" id="IPR022998">
    <property type="entry name" value="ThiamineP_synth_TenI"/>
</dbReference>
<dbReference type="InterPro" id="IPR013785">
    <property type="entry name" value="Aldolase_TIM"/>
</dbReference>
<proteinExistence type="inferred from homology"/>
<dbReference type="Gene3D" id="3.20.20.70">
    <property type="entry name" value="Aldolase class I"/>
    <property type="match status" value="1"/>
</dbReference>
<dbReference type="InterPro" id="IPR034291">
    <property type="entry name" value="TMP_synthase"/>
</dbReference>
<evidence type="ECO:0000256" key="18">
    <source>
        <dbReference type="ARBA" id="ARBA00053468"/>
    </source>
</evidence>
<dbReference type="OrthoDB" id="4994at2759"/>
<keyword evidence="10" id="KW-0547">Nucleotide-binding</keyword>
<evidence type="ECO:0000256" key="23">
    <source>
        <dbReference type="ARBA" id="ARBA00075066"/>
    </source>
</evidence>
<dbReference type="CDD" id="cd01170">
    <property type="entry name" value="THZ_kinase"/>
    <property type="match status" value="1"/>
</dbReference>
<evidence type="ECO:0000256" key="6">
    <source>
        <dbReference type="ARBA" id="ARBA00012129"/>
    </source>
</evidence>
<evidence type="ECO:0000256" key="21">
    <source>
        <dbReference type="ARBA" id="ARBA00061710"/>
    </source>
</evidence>
<comment type="function">
    <text evidence="3">Condenses 4-methyl-5-(beta-hydroxyethyl)thiazole monophosphate (THZ-P) and 2-methyl-4-amino-5-hydroxymethyl pyrimidine pyrophosphate (HMP-PP) to form thiamine monophosphate (TMP).</text>
</comment>
<feature type="domain" description="Thiamine phosphate synthase/TenI" evidence="24">
    <location>
        <begin position="6"/>
        <end position="178"/>
    </location>
</feature>
<evidence type="ECO:0000256" key="15">
    <source>
        <dbReference type="ARBA" id="ARBA00047334"/>
    </source>
</evidence>
<name>A0A5B0NDK7_PUCGR</name>
<evidence type="ECO:0000256" key="1">
    <source>
        <dbReference type="ARBA" id="ARBA00001771"/>
    </source>
</evidence>
<evidence type="ECO:0000256" key="8">
    <source>
        <dbReference type="ARBA" id="ARBA00022679"/>
    </source>
</evidence>
<evidence type="ECO:0000256" key="17">
    <source>
        <dbReference type="ARBA" id="ARBA00047883"/>
    </source>
</evidence>
<evidence type="ECO:0000256" key="3">
    <source>
        <dbReference type="ARBA" id="ARBA00003814"/>
    </source>
</evidence>
<evidence type="ECO:0000256" key="5">
    <source>
        <dbReference type="ARBA" id="ARBA00005165"/>
    </source>
</evidence>
<dbReference type="PRINTS" id="PR01099">
    <property type="entry name" value="HYETHTZKNASE"/>
</dbReference>
<dbReference type="Pfam" id="PF02110">
    <property type="entry name" value="HK"/>
    <property type="match status" value="1"/>
</dbReference>
<dbReference type="CDD" id="cd00564">
    <property type="entry name" value="TMP_TenI"/>
    <property type="match status" value="1"/>
</dbReference>
<keyword evidence="14" id="KW-0784">Thiamine biosynthesis</keyword>
<comment type="pathway">
    <text evidence="5">Cofactor biosynthesis; thiamine diphosphate biosynthesis; thiamine phosphate from 4-amino-2-methyl-5-diphosphomethylpyrimidine and 4-methyl-5-(2-phosphoethyl)-thiazole: step 1/1.</text>
</comment>
<dbReference type="Gene3D" id="3.40.1190.20">
    <property type="match status" value="1"/>
</dbReference>
<dbReference type="SUPFAM" id="SSF51391">
    <property type="entry name" value="Thiamin phosphate synthase"/>
    <property type="match status" value="1"/>
</dbReference>
<keyword evidence="13" id="KW-0460">Magnesium</keyword>
<dbReference type="PANTHER" id="PTHR20857:SF23">
    <property type="entry name" value="THIAMINE BIOSYNTHETIC BIFUNCTIONAL ENZYME"/>
    <property type="match status" value="1"/>
</dbReference>
<dbReference type="GO" id="GO:0004417">
    <property type="term" value="F:hydroxyethylthiazole kinase activity"/>
    <property type="evidence" value="ECO:0007669"/>
    <property type="project" value="UniProtKB-EC"/>
</dbReference>
<reference evidence="25 26" key="1">
    <citation type="submission" date="2019-05" db="EMBL/GenBank/DDBJ databases">
        <title>Emergence of the Ug99 lineage of the wheat stem rust pathogen through somatic hybridization.</title>
        <authorList>
            <person name="Li F."/>
            <person name="Upadhyaya N.M."/>
            <person name="Sperschneider J."/>
            <person name="Matny O."/>
            <person name="Nguyen-Phuc H."/>
            <person name="Mago R."/>
            <person name="Raley C."/>
            <person name="Miller M.E."/>
            <person name="Silverstein K.A.T."/>
            <person name="Henningsen E."/>
            <person name="Hirsch C.D."/>
            <person name="Visser B."/>
            <person name="Pretorius Z.A."/>
            <person name="Steffenson B.J."/>
            <person name="Schwessinger B."/>
            <person name="Dodds P.N."/>
            <person name="Figueroa M."/>
        </authorList>
    </citation>
    <scope>NUCLEOTIDE SEQUENCE [LARGE SCALE GENOMIC DNA]</scope>
    <source>
        <strain evidence="25">21-0</strain>
    </source>
</reference>
<evidence type="ECO:0000256" key="11">
    <source>
        <dbReference type="ARBA" id="ARBA00022777"/>
    </source>
</evidence>
<keyword evidence="11" id="KW-0418">Kinase</keyword>
<organism evidence="25 26">
    <name type="scientific">Puccinia graminis f. sp. tritici</name>
    <dbReference type="NCBI Taxonomy" id="56615"/>
    <lineage>
        <taxon>Eukaryota</taxon>
        <taxon>Fungi</taxon>
        <taxon>Dikarya</taxon>
        <taxon>Basidiomycota</taxon>
        <taxon>Pucciniomycotina</taxon>
        <taxon>Pucciniomycetes</taxon>
        <taxon>Pucciniales</taxon>
        <taxon>Pucciniaceae</taxon>
        <taxon>Puccinia</taxon>
    </lineage>
</organism>
<evidence type="ECO:0000256" key="7">
    <source>
        <dbReference type="ARBA" id="ARBA00012830"/>
    </source>
</evidence>
<dbReference type="EC" id="2.7.1.50" evidence="6"/>
<dbReference type="GO" id="GO:0005524">
    <property type="term" value="F:ATP binding"/>
    <property type="evidence" value="ECO:0007669"/>
    <property type="project" value="UniProtKB-KW"/>
</dbReference>
<dbReference type="InterPro" id="IPR036206">
    <property type="entry name" value="ThiamineP_synth_sf"/>
</dbReference>
<evidence type="ECO:0000313" key="25">
    <source>
        <dbReference type="EMBL" id="KAA1086843.1"/>
    </source>
</evidence>
<protein>
    <recommendedName>
        <fullName evidence="22">Hydroxyethylthiazole kinase</fullName>
        <ecNumber evidence="7">2.5.1.3</ecNumber>
        <ecNumber evidence="6">2.7.1.50</ecNumber>
    </recommendedName>
    <alternativeName>
        <fullName evidence="23">4-methyl-5-beta-hydroxyethylthiazole kinase</fullName>
    </alternativeName>
</protein>
<dbReference type="GO" id="GO:0004789">
    <property type="term" value="F:thiamine-phosphate diphosphorylase activity"/>
    <property type="evidence" value="ECO:0007669"/>
    <property type="project" value="UniProtKB-EC"/>
</dbReference>
<dbReference type="InterPro" id="IPR000417">
    <property type="entry name" value="Hyethyz_kinase"/>
</dbReference>
<evidence type="ECO:0000256" key="20">
    <source>
        <dbReference type="ARBA" id="ARBA00061283"/>
    </source>
</evidence>
<dbReference type="UniPathway" id="UPA00060">
    <property type="reaction ID" value="UER00139"/>
</dbReference>
<dbReference type="Pfam" id="PF02581">
    <property type="entry name" value="TMP-TENI"/>
    <property type="match status" value="1"/>
</dbReference>
<comment type="catalytic activity">
    <reaction evidence="1">
        <text>5-(2-hydroxyethyl)-4-methylthiazole + ATP = 4-methyl-5-(2-phosphooxyethyl)-thiazole + ADP + H(+)</text>
        <dbReference type="Rhea" id="RHEA:24212"/>
        <dbReference type="ChEBI" id="CHEBI:15378"/>
        <dbReference type="ChEBI" id="CHEBI:17957"/>
        <dbReference type="ChEBI" id="CHEBI:30616"/>
        <dbReference type="ChEBI" id="CHEBI:58296"/>
        <dbReference type="ChEBI" id="CHEBI:456216"/>
        <dbReference type="EC" id="2.7.1.50"/>
    </reaction>
</comment>
<evidence type="ECO:0000256" key="13">
    <source>
        <dbReference type="ARBA" id="ARBA00022842"/>
    </source>
</evidence>
<dbReference type="HAMAP" id="MF_00097">
    <property type="entry name" value="TMP_synthase"/>
    <property type="match status" value="1"/>
</dbReference>
<comment type="similarity">
    <text evidence="20">In the N-terminal section; belongs to the thiamine-phosphate synthase family.</text>
</comment>
<dbReference type="PANTHER" id="PTHR20857">
    <property type="entry name" value="THIAMINE-PHOSPHATE PYROPHOSPHORYLASE"/>
    <property type="match status" value="1"/>
</dbReference>
<evidence type="ECO:0000256" key="22">
    <source>
        <dbReference type="ARBA" id="ARBA00073007"/>
    </source>
</evidence>
<dbReference type="SUPFAM" id="SSF53613">
    <property type="entry name" value="Ribokinase-like"/>
    <property type="match status" value="1"/>
</dbReference>
<comment type="catalytic activity">
    <reaction evidence="16">
        <text>2-(2-carboxy-4-methylthiazol-5-yl)ethyl phosphate + 4-amino-2-methyl-5-(diphosphooxymethyl)pyrimidine + 2 H(+) = thiamine phosphate + CO2 + diphosphate</text>
        <dbReference type="Rhea" id="RHEA:47848"/>
        <dbReference type="ChEBI" id="CHEBI:15378"/>
        <dbReference type="ChEBI" id="CHEBI:16526"/>
        <dbReference type="ChEBI" id="CHEBI:33019"/>
        <dbReference type="ChEBI" id="CHEBI:37575"/>
        <dbReference type="ChEBI" id="CHEBI:57841"/>
        <dbReference type="ChEBI" id="CHEBI:62890"/>
        <dbReference type="EC" id="2.5.1.3"/>
    </reaction>
</comment>
<keyword evidence="8" id="KW-0808">Transferase</keyword>